<evidence type="ECO:0000313" key="1">
    <source>
        <dbReference type="EMBL" id="CZR41721.1"/>
    </source>
</evidence>
<sequence>MSAFSQFQSSQPTELDLHAIEVDRTLRRRRVITFGRLSTFFPGDIDDTLKFNYVFRPIYHDLVEGFDAKVYLDLGFREFDLDTTQFPTSRVLPLGIQISRRADFLINPDYLLWLRDHAVPMTKRENRIHESKDSTFIFADRMGCWSMFDDSLFAEETKELEHWFSSSPSVMECHCPCSPGFCTPFIQRMKWLPYKYEERTPPEHRTLSGYANDILSFMSKYGQSLTTDQNVDAVRQVTFSVLEMKHICSHRPSDDYVEELSPDEIQFELDTQDSYRANALNEVTSEATSFFSADHHQVSPKEHIGAKTEVKAIMEGNGAYHNDPDLQQEIEYDVIVEYWHKRWIPIMERILDYARRLFYFDHDEEGLRDIGVVLENVTGTILTSDDDGEDVGEYELKWEGSGNESREERESRIVSNWMIRQLNSIVD</sequence>
<reference evidence="2" key="1">
    <citation type="journal article" date="2016" name="Genome Biol. Evol.">
        <title>Comparative 'omics' of the Fusarium fujikuroi species complex highlights differences in genetic potential and metabolite synthesis.</title>
        <authorList>
            <person name="Niehaus E.-M."/>
            <person name="Muensterkoetter M."/>
            <person name="Proctor R.H."/>
            <person name="Brown D.W."/>
            <person name="Sharon A."/>
            <person name="Idan Y."/>
            <person name="Oren-Young L."/>
            <person name="Sieber C.M."/>
            <person name="Novak O."/>
            <person name="Pencik A."/>
            <person name="Tarkowska D."/>
            <person name="Hromadova K."/>
            <person name="Freeman S."/>
            <person name="Maymon M."/>
            <person name="Elazar M."/>
            <person name="Youssef S.A."/>
            <person name="El-Shabrawy E.S.M."/>
            <person name="Shalaby A.B.A."/>
            <person name="Houterman P."/>
            <person name="Brock N.L."/>
            <person name="Burkhardt I."/>
            <person name="Tsavkelova E.A."/>
            <person name="Dickschat J.S."/>
            <person name="Galuszka P."/>
            <person name="Gueldener U."/>
            <person name="Tudzynski B."/>
        </authorList>
    </citation>
    <scope>NUCLEOTIDE SEQUENCE [LARGE SCALE GENOMIC DNA]</scope>
    <source>
        <strain evidence="2">ET1</strain>
    </source>
</reference>
<dbReference type="VEuPathDB" id="FungiDB:FPRO_11311"/>
<protein>
    <submittedName>
        <fullName evidence="1">Uncharacterized protein</fullName>
    </submittedName>
</protein>
<dbReference type="AlphaFoldDB" id="A0A1L7VMI8"/>
<evidence type="ECO:0000313" key="2">
    <source>
        <dbReference type="Proteomes" id="UP000183971"/>
    </source>
</evidence>
<dbReference type="EMBL" id="FJOF01000005">
    <property type="protein sequence ID" value="CZR41721.1"/>
    <property type="molecule type" value="Genomic_DNA"/>
</dbReference>
<name>A0A1L7VMI8_FUSPR</name>
<proteinExistence type="predicted"/>
<dbReference type="RefSeq" id="XP_031082313.1">
    <property type="nucleotide sequence ID" value="XM_031232368.1"/>
</dbReference>
<gene>
    <name evidence="1" type="ORF">FPRO_11311</name>
</gene>
<keyword evidence="2" id="KW-1185">Reference proteome</keyword>
<dbReference type="Proteomes" id="UP000183971">
    <property type="component" value="Unassembled WGS sequence"/>
</dbReference>
<comment type="caution">
    <text evidence="1">The sequence shown here is derived from an EMBL/GenBank/DDBJ whole genome shotgun (WGS) entry which is preliminary data.</text>
</comment>
<dbReference type="GeneID" id="42056180"/>
<organism evidence="1 2">
    <name type="scientific">Fusarium proliferatum (strain ET1)</name>
    <name type="common">Orchid endophyte fungus</name>
    <dbReference type="NCBI Taxonomy" id="1227346"/>
    <lineage>
        <taxon>Eukaryota</taxon>
        <taxon>Fungi</taxon>
        <taxon>Dikarya</taxon>
        <taxon>Ascomycota</taxon>
        <taxon>Pezizomycotina</taxon>
        <taxon>Sordariomycetes</taxon>
        <taxon>Hypocreomycetidae</taxon>
        <taxon>Hypocreales</taxon>
        <taxon>Nectriaceae</taxon>
        <taxon>Fusarium</taxon>
        <taxon>Fusarium fujikuroi species complex</taxon>
    </lineage>
</organism>
<accession>A0A1L7VMI8</accession>